<reference evidence="1 2" key="2">
    <citation type="submission" date="2021-10" db="EMBL/GenBank/DDBJ databases">
        <authorList>
            <person name="Piombo E."/>
        </authorList>
    </citation>
    <scope>NUCLEOTIDE SEQUENCE [LARGE SCALE GENOMIC DNA]</scope>
</reference>
<sequence length="88" mass="9336">MENLSVVAVVARRGTTESLKRISGLGREVLNWTGQQAVVAVMTKVEVEVEVEAVEGAATGGVRAAYGLADRCWPGLVSTQKHGAEQQQ</sequence>
<reference evidence="2" key="1">
    <citation type="submission" date="2019-06" db="EMBL/GenBank/DDBJ databases">
        <authorList>
            <person name="Broberg M."/>
        </authorList>
    </citation>
    <scope>NUCLEOTIDE SEQUENCE [LARGE SCALE GENOMIC DNA]</scope>
</reference>
<accession>A0A9N9YA00</accession>
<dbReference type="AlphaFoldDB" id="A0A9N9YA00"/>
<organism evidence="1 2">
    <name type="scientific">Clonostachys byssicola</name>
    <dbReference type="NCBI Taxonomy" id="160290"/>
    <lineage>
        <taxon>Eukaryota</taxon>
        <taxon>Fungi</taxon>
        <taxon>Dikarya</taxon>
        <taxon>Ascomycota</taxon>
        <taxon>Pezizomycotina</taxon>
        <taxon>Sordariomycetes</taxon>
        <taxon>Hypocreomycetidae</taxon>
        <taxon>Hypocreales</taxon>
        <taxon>Bionectriaceae</taxon>
        <taxon>Clonostachys</taxon>
    </lineage>
</organism>
<evidence type="ECO:0000313" key="1">
    <source>
        <dbReference type="EMBL" id="CAG9997804.1"/>
    </source>
</evidence>
<keyword evidence="2" id="KW-1185">Reference proteome</keyword>
<dbReference type="Proteomes" id="UP000754883">
    <property type="component" value="Unassembled WGS sequence"/>
</dbReference>
<protein>
    <submittedName>
        <fullName evidence="1">Uncharacterized protein</fullName>
    </submittedName>
</protein>
<evidence type="ECO:0000313" key="2">
    <source>
        <dbReference type="Proteomes" id="UP000754883"/>
    </source>
</evidence>
<name>A0A9N9YA00_9HYPO</name>
<proteinExistence type="predicted"/>
<comment type="caution">
    <text evidence="1">The sequence shown here is derived from an EMBL/GenBank/DDBJ whole genome shotgun (WGS) entry which is preliminary data.</text>
</comment>
<gene>
    <name evidence="1" type="ORF">CBYS24578_00003319</name>
</gene>
<dbReference type="EMBL" id="CABFNO020001546">
    <property type="protein sequence ID" value="CAG9997804.1"/>
    <property type="molecule type" value="Genomic_DNA"/>
</dbReference>